<sequence>MSNNQTEPVSNNIQGQIKIAEENFSFCVDSNKSVYATPINAGSGATVTLNGNEFKEQYKLMHLQKFQKNITRLKLEDLVDIISIKVKTKNKSETVSIRTGVDGNKLIYDTGTDFLIFDKIVNVLQVKNCEKIFMRPSNIVSLPPFSLGGRSFDLLKKYLTLNDIEYRILLSFITYSMIDLGAPYPILILNGEKGSAKSTTSKVIKTIIDNTQSLIESFPSKEDDIYIVLKNSHLTAFDNLSGINGKMSDTLCKVSTGVAYSKRTLYSDDRVTCLKLRKPLILNGIDNIAKRGDIQDRSIVFNLKSIPNSERRAEKEFWTSFNEDFPDILSAIFTLISEAYQKVDTIKLEDLPRMADFAKWSEAIYQTLDYTDSTFLEDFSSIKNEARQESLDSCLIFQGLKWLYTEVLEPDLSIQNDDFKEGKFPSTKMTTSNLYKEIVPENFEKEFKKRFPSIQSFSRELKRLIPQLREEGIFIEELKRSSGERLKSITFTKPFTYIESFDKESGYKSRNRNGDFFDLQDSRNINNSNDEKEFDL</sequence>
<evidence type="ECO:0000256" key="1">
    <source>
        <dbReference type="SAM" id="MobiDB-lite"/>
    </source>
</evidence>
<reference evidence="3" key="1">
    <citation type="journal article" date="2017" name="Proc. Natl. Acad. Sci. U.S.A.">
        <title>Simulation of Deepwater Horizon oil plume reveals substrate specialization within a complex community of hydrocarbon-degraders.</title>
        <authorList>
            <person name="Hu P."/>
            <person name="Dubinsky E.A."/>
            <person name="Probst A.J."/>
            <person name="Wang J."/>
            <person name="Sieber C.M.K."/>
            <person name="Tom L.M."/>
            <person name="Gardinali P."/>
            <person name="Banfield J.F."/>
            <person name="Atlas R.M."/>
            <person name="Andersen G.L."/>
        </authorList>
    </citation>
    <scope>NUCLEOTIDE SEQUENCE [LARGE SCALE GENOMIC DNA]</scope>
</reference>
<dbReference type="AlphaFoldDB" id="A0A1Y5FAY8"/>
<proteinExistence type="predicted"/>
<dbReference type="Proteomes" id="UP000196531">
    <property type="component" value="Unassembled WGS sequence"/>
</dbReference>
<protein>
    <recommendedName>
        <fullName evidence="4">ATP-binding protein</fullName>
    </recommendedName>
</protein>
<evidence type="ECO:0000313" key="3">
    <source>
        <dbReference type="Proteomes" id="UP000196531"/>
    </source>
</evidence>
<accession>A0A1Y5FAY8</accession>
<evidence type="ECO:0008006" key="4">
    <source>
        <dbReference type="Google" id="ProtNLM"/>
    </source>
</evidence>
<gene>
    <name evidence="2" type="ORF">A9Q84_07195</name>
</gene>
<organism evidence="2 3">
    <name type="scientific">Halobacteriovorax marinus</name>
    <dbReference type="NCBI Taxonomy" id="97084"/>
    <lineage>
        <taxon>Bacteria</taxon>
        <taxon>Pseudomonadati</taxon>
        <taxon>Bdellovibrionota</taxon>
        <taxon>Bacteriovoracia</taxon>
        <taxon>Bacteriovoracales</taxon>
        <taxon>Halobacteriovoraceae</taxon>
        <taxon>Halobacteriovorax</taxon>
    </lineage>
</organism>
<feature type="region of interest" description="Disordered" evidence="1">
    <location>
        <begin position="505"/>
        <end position="536"/>
    </location>
</feature>
<name>A0A1Y5FAY8_9BACT</name>
<comment type="caution">
    <text evidence="2">The sequence shown here is derived from an EMBL/GenBank/DDBJ whole genome shotgun (WGS) entry which is preliminary data.</text>
</comment>
<evidence type="ECO:0000313" key="2">
    <source>
        <dbReference type="EMBL" id="OUR96139.1"/>
    </source>
</evidence>
<dbReference type="EMBL" id="MAAO01000006">
    <property type="protein sequence ID" value="OUR96139.1"/>
    <property type="molecule type" value="Genomic_DNA"/>
</dbReference>
<feature type="compositionally biased region" description="Basic and acidic residues" evidence="1">
    <location>
        <begin position="505"/>
        <end position="515"/>
    </location>
</feature>